<evidence type="ECO:0000256" key="3">
    <source>
        <dbReference type="ARBA" id="ARBA00022980"/>
    </source>
</evidence>
<dbReference type="SUPFAM" id="SSF57829">
    <property type="entry name" value="Zn-binding ribosomal proteins"/>
    <property type="match status" value="1"/>
</dbReference>
<accession>A8Q7T6</accession>
<dbReference type="Pfam" id="PF01780">
    <property type="entry name" value="Ribosomal_L37ae"/>
    <property type="match status" value="1"/>
</dbReference>
<dbReference type="GO" id="GO:0005840">
    <property type="term" value="C:ribosome"/>
    <property type="evidence" value="ECO:0007669"/>
    <property type="project" value="UniProtKB-KW"/>
</dbReference>
<dbReference type="VEuPathDB" id="FungiDB:MGL_3116"/>
<dbReference type="STRING" id="425265.A8Q7T6"/>
<dbReference type="GO" id="GO:0006412">
    <property type="term" value="P:translation"/>
    <property type="evidence" value="ECO:0007669"/>
    <property type="project" value="InterPro"/>
</dbReference>
<dbReference type="PANTHER" id="PTHR48129:SF1">
    <property type="entry name" value="LARGE RIBOSOMAL SUBUNIT PROTEIN EL43"/>
    <property type="match status" value="1"/>
</dbReference>
<dbReference type="InterPro" id="IPR050522">
    <property type="entry name" value="Ribosomal_protein_eL43"/>
</dbReference>
<dbReference type="Gene3D" id="2.20.25.30">
    <property type="match status" value="1"/>
</dbReference>
<evidence type="ECO:0008006" key="7">
    <source>
        <dbReference type="Google" id="ProtNLM"/>
    </source>
</evidence>
<dbReference type="GO" id="GO:0003735">
    <property type="term" value="F:structural constituent of ribosome"/>
    <property type="evidence" value="ECO:0007669"/>
    <property type="project" value="InterPro"/>
</dbReference>
<dbReference type="NCBIfam" id="TIGR00280">
    <property type="entry name" value="eL43_euk_arch"/>
    <property type="match status" value="1"/>
</dbReference>
<organism evidence="5 6">
    <name type="scientific">Malassezia globosa (strain ATCC MYA-4612 / CBS 7966)</name>
    <name type="common">Dandruff-associated fungus</name>
    <dbReference type="NCBI Taxonomy" id="425265"/>
    <lineage>
        <taxon>Eukaryota</taxon>
        <taxon>Fungi</taxon>
        <taxon>Dikarya</taxon>
        <taxon>Basidiomycota</taxon>
        <taxon>Ustilaginomycotina</taxon>
        <taxon>Malasseziomycetes</taxon>
        <taxon>Malasseziales</taxon>
        <taxon>Malasseziaceae</taxon>
        <taxon>Malassezia</taxon>
    </lineage>
</organism>
<comment type="similarity">
    <text evidence="1">Belongs to the eukaryotic ribosomal protein eL43 family.</text>
</comment>
<keyword evidence="3" id="KW-0689">Ribosomal protein</keyword>
<dbReference type="KEGG" id="mgl:MGL_3116"/>
<dbReference type="PANTHER" id="PTHR48129">
    <property type="entry name" value="60S RIBOSOMAL PROTEIN L37A"/>
    <property type="match status" value="1"/>
</dbReference>
<dbReference type="AlphaFoldDB" id="A8Q7T6"/>
<protein>
    <recommendedName>
        <fullName evidence="7">Ribosomal protein L37a</fullName>
    </recommendedName>
</protein>
<evidence type="ECO:0000256" key="2">
    <source>
        <dbReference type="ARBA" id="ARBA00022833"/>
    </source>
</evidence>
<dbReference type="InterPro" id="IPR011332">
    <property type="entry name" value="Ribosomal_zn-bd"/>
</dbReference>
<dbReference type="OrthoDB" id="10258345at2759"/>
<reference evidence="5 6" key="1">
    <citation type="journal article" date="2007" name="Proc. Natl. Acad. Sci. U.S.A.">
        <title>Dandruff-associated Malassezia genomes reveal convergent and divergent virulence traits shared with plant and human fungal pathogens.</title>
        <authorList>
            <person name="Xu J."/>
            <person name="Saunders C.W."/>
            <person name="Hu P."/>
            <person name="Grant R.A."/>
            <person name="Boekhout T."/>
            <person name="Kuramae E.E."/>
            <person name="Kronstad J.W."/>
            <person name="Deangelis Y.M."/>
            <person name="Reeder N.L."/>
            <person name="Johnstone K.R."/>
            <person name="Leland M."/>
            <person name="Fieno A.M."/>
            <person name="Begley W.M."/>
            <person name="Sun Y."/>
            <person name="Lacey M.P."/>
            <person name="Chaudhary T."/>
            <person name="Keough T."/>
            <person name="Chu L."/>
            <person name="Sears R."/>
            <person name="Yuan B."/>
            <person name="Dawson T.L.Jr."/>
        </authorList>
    </citation>
    <scope>NUCLEOTIDE SEQUENCE [LARGE SCALE GENOMIC DNA]</scope>
    <source>
        <strain evidence="6">ATCC MYA-4612 / CBS 7966</strain>
    </source>
</reference>
<dbReference type="RefSeq" id="XP_001729572.1">
    <property type="nucleotide sequence ID" value="XM_001729520.1"/>
</dbReference>
<dbReference type="InParanoid" id="A8Q7T6"/>
<evidence type="ECO:0000256" key="4">
    <source>
        <dbReference type="ARBA" id="ARBA00023274"/>
    </source>
</evidence>
<evidence type="ECO:0000313" key="6">
    <source>
        <dbReference type="Proteomes" id="UP000008837"/>
    </source>
</evidence>
<evidence type="ECO:0000313" key="5">
    <source>
        <dbReference type="EMBL" id="EDP42358.1"/>
    </source>
</evidence>
<keyword evidence="6" id="KW-1185">Reference proteome</keyword>
<dbReference type="OMA" id="EAMKRTC"/>
<dbReference type="InterPro" id="IPR011331">
    <property type="entry name" value="Ribosomal_eL37/eL43"/>
</dbReference>
<keyword evidence="2" id="KW-0862">Zinc</keyword>
<gene>
    <name evidence="5" type="ORF">MGL_3116</name>
</gene>
<dbReference type="FunCoup" id="A8Q7T6">
    <property type="interactions" value="389"/>
</dbReference>
<keyword evidence="4" id="KW-0687">Ribonucleoprotein</keyword>
<name>A8Q7T6_MALGO</name>
<dbReference type="InterPro" id="IPR002674">
    <property type="entry name" value="Ribosomal_eL43"/>
</dbReference>
<dbReference type="FunFam" id="2.20.25.30:FF:000002">
    <property type="entry name" value="60S ribosomal protein L37a"/>
    <property type="match status" value="1"/>
</dbReference>
<proteinExistence type="inferred from homology"/>
<dbReference type="EMBL" id="AAYY01000011">
    <property type="protein sequence ID" value="EDP42358.1"/>
    <property type="molecule type" value="Genomic_DNA"/>
</dbReference>
<dbReference type="HAMAP" id="MF_00327">
    <property type="entry name" value="Ribosomal_eL43"/>
    <property type="match status" value="1"/>
</dbReference>
<dbReference type="GeneID" id="5853878"/>
<sequence>MCCHIDHTCLQVLHSYRYAICASVLTPSQSKRTVKVGITGKYGTRYGSSLRRQIKKIEVLQHSRYTCSFCGKDTVKRKAVGIWGCSACKKVVAGGAWSMNTTAAATVRSTIRRLREISEA</sequence>
<evidence type="ECO:0000256" key="1">
    <source>
        <dbReference type="ARBA" id="ARBA00008672"/>
    </source>
</evidence>
<dbReference type="GO" id="GO:1990904">
    <property type="term" value="C:ribonucleoprotein complex"/>
    <property type="evidence" value="ECO:0007669"/>
    <property type="project" value="UniProtKB-KW"/>
</dbReference>
<dbReference type="NCBIfam" id="NF003058">
    <property type="entry name" value="PRK03976.1"/>
    <property type="match status" value="1"/>
</dbReference>
<dbReference type="Proteomes" id="UP000008837">
    <property type="component" value="Unassembled WGS sequence"/>
</dbReference>
<comment type="caution">
    <text evidence="5">The sequence shown here is derived from an EMBL/GenBank/DDBJ whole genome shotgun (WGS) entry which is preliminary data.</text>
</comment>